<feature type="region of interest" description="Disordered" evidence="8">
    <location>
        <begin position="172"/>
        <end position="198"/>
    </location>
</feature>
<name>A0A835CUS7_APHGI</name>
<protein>
    <recommendedName>
        <fullName evidence="9">BZIP domain-containing protein</fullName>
    </recommendedName>
</protein>
<dbReference type="InterPro" id="IPR008917">
    <property type="entry name" value="TF_DNA-bd_sf"/>
</dbReference>
<feature type="region of interest" description="Disordered" evidence="8">
    <location>
        <begin position="84"/>
        <end position="119"/>
    </location>
</feature>
<feature type="region of interest" description="Disordered" evidence="8">
    <location>
        <begin position="335"/>
        <end position="355"/>
    </location>
</feature>
<feature type="region of interest" description="Disordered" evidence="8">
    <location>
        <begin position="399"/>
        <end position="443"/>
    </location>
</feature>
<accession>A0A835CUS7</accession>
<dbReference type="GO" id="GO:0005634">
    <property type="term" value="C:nucleus"/>
    <property type="evidence" value="ECO:0007669"/>
    <property type="project" value="UniProtKB-SubCell"/>
</dbReference>
<dbReference type="SUPFAM" id="SSF47454">
    <property type="entry name" value="A DNA-binding domain in eukaryotic transcription factors"/>
    <property type="match status" value="1"/>
</dbReference>
<evidence type="ECO:0000256" key="3">
    <source>
        <dbReference type="ARBA" id="ARBA00022491"/>
    </source>
</evidence>
<keyword evidence="6" id="KW-0804">Transcription</keyword>
<evidence type="ECO:0000256" key="4">
    <source>
        <dbReference type="ARBA" id="ARBA00023015"/>
    </source>
</evidence>
<dbReference type="PANTHER" id="PTHR10129:SF44">
    <property type="entry name" value="TRAFFIC JAM, ISOFORM C"/>
    <property type="match status" value="1"/>
</dbReference>
<keyword evidence="5" id="KW-0238">DNA-binding</keyword>
<comment type="subcellular location">
    <subcellularLocation>
        <location evidence="1">Nucleus</location>
    </subcellularLocation>
</comment>
<keyword evidence="11" id="KW-1185">Reference proteome</keyword>
<feature type="compositionally biased region" description="Low complexity" evidence="8">
    <location>
        <begin position="408"/>
        <end position="443"/>
    </location>
</feature>
<comment type="caution">
    <text evidence="10">The sequence shown here is derived from an EMBL/GenBank/DDBJ whole genome shotgun (WGS) entry which is preliminary data.</text>
</comment>
<dbReference type="GO" id="GO:0000981">
    <property type="term" value="F:DNA-binding transcription factor activity, RNA polymerase II-specific"/>
    <property type="evidence" value="ECO:0007669"/>
    <property type="project" value="TreeGrafter"/>
</dbReference>
<dbReference type="OrthoDB" id="5974330at2759"/>
<comment type="similarity">
    <text evidence="2">Belongs to the bZIP family. Maf subfamily.</text>
</comment>
<keyword evidence="4" id="KW-0805">Transcription regulation</keyword>
<dbReference type="SMART" id="SM00338">
    <property type="entry name" value="BRLZ"/>
    <property type="match status" value="1"/>
</dbReference>
<sequence>MEAEDHLAREYVQEFVLDHLDPADVKREVRLGSPAVIANGNIPTQVPNMNLGPLTPPAHELEQPHPLYGQPHIQVQHGVLVKAPPGGISTHLTTLSHPGTPPDTPPVSASPPPQLHHRNERDIREKSSLLLLQQQQQQQQQPHQPIIPQDDMQIPTNGMGWLTQSLRQEPLDLRPHCPQDQTPEPPPPPPENWSSPHPQFQQQMQFLPRHIRHGGGYITMASHLDCYGGPGESNGMLQSNNGLLSMDDDSLQPGGPMQPTRPVSVCSSNSCSGMGSMIQLQRQSSGSDYKYNGSNNQDELMDDEVLMSLSVRELNKRLHGCPREEIVRLKQKRRTLKNRGYAQNCRSKRLQQRHDLESTNRSLKAELHQAQLSNAQLAQERDMYKQRYEILRARCNQHHSNHNHSHHQGQGNQQSAAQQQQQQQHQGPGQQHQPAPASPEVYL</sequence>
<dbReference type="CDD" id="cd14718">
    <property type="entry name" value="bZIP_Maf_large"/>
    <property type="match status" value="1"/>
</dbReference>
<proteinExistence type="inferred from homology"/>
<keyword evidence="7" id="KW-0539">Nucleus</keyword>
<dbReference type="EMBL" id="JACMRX010000001">
    <property type="protein sequence ID" value="KAF7996469.1"/>
    <property type="molecule type" value="Genomic_DNA"/>
</dbReference>
<dbReference type="InterPro" id="IPR024874">
    <property type="entry name" value="Transcription_factor_Maf_fam"/>
</dbReference>
<evidence type="ECO:0000256" key="5">
    <source>
        <dbReference type="ARBA" id="ARBA00023125"/>
    </source>
</evidence>
<evidence type="ECO:0000256" key="2">
    <source>
        <dbReference type="ARBA" id="ARBA00008500"/>
    </source>
</evidence>
<dbReference type="Pfam" id="PF03131">
    <property type="entry name" value="bZIP_Maf"/>
    <property type="match status" value="1"/>
</dbReference>
<evidence type="ECO:0000313" key="10">
    <source>
        <dbReference type="EMBL" id="KAF7996469.1"/>
    </source>
</evidence>
<dbReference type="FunFam" id="1.20.5.170:FF:000011">
    <property type="entry name" value="Transcription factor MafG, putative"/>
    <property type="match status" value="1"/>
</dbReference>
<dbReference type="InterPro" id="IPR004826">
    <property type="entry name" value="bZIP_Maf"/>
</dbReference>
<feature type="compositionally biased region" description="Pro residues" evidence="8">
    <location>
        <begin position="99"/>
        <end position="114"/>
    </location>
</feature>
<dbReference type="AlphaFoldDB" id="A0A835CUS7"/>
<dbReference type="Proteomes" id="UP000639338">
    <property type="component" value="Unassembled WGS sequence"/>
</dbReference>
<dbReference type="InterPro" id="IPR004827">
    <property type="entry name" value="bZIP"/>
</dbReference>
<feature type="region of interest" description="Disordered" evidence="8">
    <location>
        <begin position="133"/>
        <end position="158"/>
    </location>
</feature>
<feature type="domain" description="BZIP" evidence="9">
    <location>
        <begin position="324"/>
        <end position="390"/>
    </location>
</feature>
<gene>
    <name evidence="10" type="ORF">HCN44_002101</name>
</gene>
<evidence type="ECO:0000256" key="6">
    <source>
        <dbReference type="ARBA" id="ARBA00023163"/>
    </source>
</evidence>
<evidence type="ECO:0000313" key="11">
    <source>
        <dbReference type="Proteomes" id="UP000639338"/>
    </source>
</evidence>
<dbReference type="Gene3D" id="1.20.5.170">
    <property type="match status" value="1"/>
</dbReference>
<feature type="compositionally biased region" description="Low complexity" evidence="8">
    <location>
        <begin position="133"/>
        <end position="155"/>
    </location>
</feature>
<evidence type="ECO:0000256" key="1">
    <source>
        <dbReference type="ARBA" id="ARBA00004123"/>
    </source>
</evidence>
<evidence type="ECO:0000256" key="7">
    <source>
        <dbReference type="ARBA" id="ARBA00023242"/>
    </source>
</evidence>
<evidence type="ECO:0000259" key="9">
    <source>
        <dbReference type="SMART" id="SM00338"/>
    </source>
</evidence>
<dbReference type="GO" id="GO:0000978">
    <property type="term" value="F:RNA polymerase II cis-regulatory region sequence-specific DNA binding"/>
    <property type="evidence" value="ECO:0007669"/>
    <property type="project" value="TreeGrafter"/>
</dbReference>
<evidence type="ECO:0000256" key="8">
    <source>
        <dbReference type="SAM" id="MobiDB-lite"/>
    </source>
</evidence>
<reference evidence="10 11" key="1">
    <citation type="submission" date="2020-08" db="EMBL/GenBank/DDBJ databases">
        <title>Aphidius gifuensis genome sequencing and assembly.</title>
        <authorList>
            <person name="Du Z."/>
        </authorList>
    </citation>
    <scope>NUCLEOTIDE SEQUENCE [LARGE SCALE GENOMIC DNA]</scope>
    <source>
        <strain evidence="10">YNYX2018</strain>
        <tissue evidence="10">Adults</tissue>
    </source>
</reference>
<organism evidence="10 11">
    <name type="scientific">Aphidius gifuensis</name>
    <name type="common">Parasitoid wasp</name>
    <dbReference type="NCBI Taxonomy" id="684658"/>
    <lineage>
        <taxon>Eukaryota</taxon>
        <taxon>Metazoa</taxon>
        <taxon>Ecdysozoa</taxon>
        <taxon>Arthropoda</taxon>
        <taxon>Hexapoda</taxon>
        <taxon>Insecta</taxon>
        <taxon>Pterygota</taxon>
        <taxon>Neoptera</taxon>
        <taxon>Endopterygota</taxon>
        <taxon>Hymenoptera</taxon>
        <taxon>Apocrita</taxon>
        <taxon>Ichneumonoidea</taxon>
        <taxon>Braconidae</taxon>
        <taxon>Aphidiinae</taxon>
        <taxon>Aphidius</taxon>
    </lineage>
</organism>
<keyword evidence="3" id="KW-0678">Repressor</keyword>
<dbReference type="PANTHER" id="PTHR10129">
    <property type="entry name" value="TRANSCRIPTION FACTOR MAF"/>
    <property type="match status" value="1"/>
</dbReference>